<accession>A0A6F9F3J4</accession>
<dbReference type="EMBL" id="BK011012">
    <property type="protein sequence ID" value="DAC81124.1"/>
    <property type="molecule type" value="Genomic_DNA"/>
</dbReference>
<keyword evidence="2" id="KW-0597">Phosphoprotein</keyword>
<evidence type="ECO:0000256" key="5">
    <source>
        <dbReference type="ARBA" id="ARBA00022806"/>
    </source>
</evidence>
<keyword evidence="5" id="KW-0378">Hydrolase</keyword>
<dbReference type="EC" id="5.6.2.4" evidence="10"/>
<keyword evidence="5" id="KW-0347">Helicase</keyword>
<dbReference type="GO" id="GO:0003677">
    <property type="term" value="F:DNA binding"/>
    <property type="evidence" value="ECO:0007669"/>
    <property type="project" value="UniProtKB-KW"/>
</dbReference>
<reference evidence="15" key="1">
    <citation type="journal article" date="2020" name="J. ISSAAS">
        <title>Identification of Adomavirus Virion Proteins.</title>
        <authorList>
            <person name="Welch N.L."/>
            <person name="Tisza M.J."/>
            <person name="Starrett G.J."/>
            <person name="Belford A.K."/>
            <person name="Pastrana D.V."/>
            <person name="Pang Y.-Y.S."/>
            <person name="Schiller J.T."/>
            <person name="An P."/>
            <person name="Cantolupo P.G."/>
            <person name="Pipas J.M."/>
            <person name="Koda S."/>
            <person name="Subramaniam K."/>
            <person name="Waltzek T.B."/>
            <person name="Bian C."/>
            <person name="Shi Q."/>
            <person name="Ruan Z."/>
            <person name="Ng T.F.F."/>
            <person name="Buck C.B."/>
        </authorList>
    </citation>
    <scope>NUCLEOTIDE SEQUENCE</scope>
    <source>
        <strain evidence="15">5629</strain>
    </source>
</reference>
<dbReference type="InterPro" id="IPR037102">
    <property type="entry name" value="Znf_lg_T-Ag_D1_dom_sf"/>
</dbReference>
<protein>
    <recommendedName>
        <fullName evidence="10">DNA 3'-5' helicase</fullName>
        <ecNumber evidence="10">5.6.2.4</ecNumber>
    </recommendedName>
</protein>
<evidence type="ECO:0000256" key="7">
    <source>
        <dbReference type="ARBA" id="ARBA00023125"/>
    </source>
</evidence>
<evidence type="ECO:0000256" key="1">
    <source>
        <dbReference type="ARBA" id="ARBA00004340"/>
    </source>
</evidence>
<name>A0A6F9F3J4_9VIRU</name>
<keyword evidence="7" id="KW-0238">DNA-binding</keyword>
<dbReference type="GO" id="GO:0043657">
    <property type="term" value="C:host cell"/>
    <property type="evidence" value="ECO:0007669"/>
    <property type="project" value="UniProtKB-SubCell"/>
</dbReference>
<feature type="region of interest" description="Disordered" evidence="12">
    <location>
        <begin position="129"/>
        <end position="219"/>
    </location>
</feature>
<feature type="domain" description="SF3 helicase" evidence="13">
    <location>
        <begin position="472"/>
        <end position="654"/>
    </location>
</feature>
<dbReference type="Pfam" id="PF06431">
    <property type="entry name" value="Polyoma_lg_T_C"/>
    <property type="match status" value="1"/>
</dbReference>
<evidence type="ECO:0000256" key="12">
    <source>
        <dbReference type="SAM" id="MobiDB-lite"/>
    </source>
</evidence>
<dbReference type="InterPro" id="IPR014015">
    <property type="entry name" value="Helicase_SF3_DNA-vir"/>
</dbReference>
<dbReference type="Gene3D" id="1.10.10.510">
    <property type="entry name" value="Zinc finger, large T-antigen D1 domain"/>
    <property type="match status" value="1"/>
</dbReference>
<dbReference type="InterPro" id="IPR010932">
    <property type="entry name" value="Lg_T_Ag_Polyomavir_C"/>
</dbReference>
<dbReference type="SUPFAM" id="SSF52540">
    <property type="entry name" value="P-loop containing nucleoside triphosphate hydrolases"/>
    <property type="match status" value="1"/>
</dbReference>
<proteinExistence type="predicted"/>
<dbReference type="InterPro" id="IPR017910">
    <property type="entry name" value="Znf_lg_T-Ag_D1-typ"/>
</dbReference>
<dbReference type="Gene3D" id="3.40.50.300">
    <property type="entry name" value="P-loop containing nucleotide triphosphate hydrolases"/>
    <property type="match status" value="1"/>
</dbReference>
<evidence type="ECO:0000256" key="3">
    <source>
        <dbReference type="ARBA" id="ARBA00022705"/>
    </source>
</evidence>
<dbReference type="GO" id="GO:0006260">
    <property type="term" value="P:DNA replication"/>
    <property type="evidence" value="ECO:0007669"/>
    <property type="project" value="UniProtKB-KW"/>
</dbReference>
<keyword evidence="8" id="KW-0413">Isomerase</keyword>
<evidence type="ECO:0000256" key="2">
    <source>
        <dbReference type="ARBA" id="ARBA00022553"/>
    </source>
</evidence>
<evidence type="ECO:0000256" key="9">
    <source>
        <dbReference type="ARBA" id="ARBA00034617"/>
    </source>
</evidence>
<evidence type="ECO:0000256" key="4">
    <source>
        <dbReference type="ARBA" id="ARBA00022741"/>
    </source>
</evidence>
<dbReference type="PROSITE" id="PS51206">
    <property type="entry name" value="SF3_HELICASE_1"/>
    <property type="match status" value="1"/>
</dbReference>
<keyword evidence="6" id="KW-0067">ATP-binding</keyword>
<keyword evidence="3" id="KW-0235">DNA replication</keyword>
<feature type="region of interest" description="Disordered" evidence="12">
    <location>
        <begin position="88"/>
        <end position="108"/>
    </location>
</feature>
<evidence type="ECO:0000259" key="14">
    <source>
        <dbReference type="PROSITE" id="PS51341"/>
    </source>
</evidence>
<evidence type="ECO:0000256" key="11">
    <source>
        <dbReference type="ARBA" id="ARBA00048988"/>
    </source>
</evidence>
<evidence type="ECO:0000259" key="13">
    <source>
        <dbReference type="PROSITE" id="PS51206"/>
    </source>
</evidence>
<sequence length="762" mass="87193">MDSSDDEEYRILIHKRKKKKRKERILAHLLALGITLPNINTDEEIVDLSLKHLKDHEDTKLQDLLSSFQQTLSDDWDPLKDLVNLPLPVELKSPAPPSQSDHSDDDLLPIADEESNFYDLDSSPMQCPFLDHCVEDRPGKRKKKRTESPSTSSQRLFFTPKRARRSQSGSTSDSPPPRSSDDDSGLISTEPNTADEDDMPTTQATPEKPVEPKMPQMFDDTYSKASNTHTCVSSFMLYYNICKIDTVLSVLPDIGHVNHFVIGKVRGDPDMVFHAIMFQSAHRLSRVVNVMKNYFTTRTHCISRVILSKHWPTVVHRMRKLCEIKNDGCTQPSPDESFDLTSGKVTEKQDVDVVLLNTWALENSFTDPLMILGFYDQMAIRPTECPKCAKASDSDKSNPKHHAFTHEKHHSNALMFTALKDKKRIAVNAANTVLGHNKVNFSVVSNQDFYSARLHQIANQISETPRNQQIFSAALALLYVLGWQADAFIFTIYKALVEKDFKNRYVVFKGPYNSGKSSLASVIKKIFLGVSLNINEQKDSLKFELGRAIARRMVVFDDIKGIPEQGHDSLKMGYGVDRLDDMRDYLDGHLEVGLERKHQDKVDQVFPPGVITMNEYVLPTSLLKRIRKVFHFHSRELVVRFLKKTKTSPQMLTEERVFVYAMCYASQRYLFKGRNTFRSPFWPLQHDSELVQSLLDEHHWPEAENMLEDMCGIYGPPQPITVLQNDQQHRSFAYFSLEHRVLSRPVELSQPPPEDIPDSLFE</sequence>
<dbReference type="PROSITE" id="PS51341">
    <property type="entry name" value="ZF_LTAG_D1"/>
    <property type="match status" value="1"/>
</dbReference>
<evidence type="ECO:0000256" key="8">
    <source>
        <dbReference type="ARBA" id="ARBA00023235"/>
    </source>
</evidence>
<evidence type="ECO:0000256" key="10">
    <source>
        <dbReference type="ARBA" id="ARBA00034808"/>
    </source>
</evidence>
<keyword evidence="4" id="KW-0547">Nucleotide-binding</keyword>
<evidence type="ECO:0000256" key="6">
    <source>
        <dbReference type="ARBA" id="ARBA00022840"/>
    </source>
</evidence>
<feature type="domain" description="T-ag D1-type" evidence="14">
    <location>
        <begin position="348"/>
        <end position="446"/>
    </location>
</feature>
<dbReference type="InterPro" id="IPR027417">
    <property type="entry name" value="P-loop_NTPase"/>
</dbReference>
<comment type="subcellular location">
    <subcellularLocation>
        <location evidence="1">Host cell</location>
    </subcellularLocation>
</comment>
<comment type="catalytic activity">
    <reaction evidence="11">
        <text>ATP + H2O = ADP + phosphate + H(+)</text>
        <dbReference type="Rhea" id="RHEA:13065"/>
        <dbReference type="ChEBI" id="CHEBI:15377"/>
        <dbReference type="ChEBI" id="CHEBI:15378"/>
        <dbReference type="ChEBI" id="CHEBI:30616"/>
        <dbReference type="ChEBI" id="CHEBI:43474"/>
        <dbReference type="ChEBI" id="CHEBI:456216"/>
        <dbReference type="EC" id="5.6.2.4"/>
    </reaction>
</comment>
<comment type="catalytic activity">
    <reaction evidence="9">
        <text>Couples ATP hydrolysis with the unwinding of duplex DNA by translocating in the 3'-5' direction.</text>
        <dbReference type="EC" id="5.6.2.4"/>
    </reaction>
</comment>
<dbReference type="GO" id="GO:0005524">
    <property type="term" value="F:ATP binding"/>
    <property type="evidence" value="ECO:0007669"/>
    <property type="project" value="UniProtKB-KW"/>
</dbReference>
<organism evidence="15">
    <name type="scientific">Barramundi adomavirus</name>
    <dbReference type="NCBI Taxonomy" id="2609870"/>
    <lineage>
        <taxon>Viruses</taxon>
        <taxon>Adomaviruses</taxon>
    </lineage>
</organism>
<evidence type="ECO:0000313" key="15">
    <source>
        <dbReference type="EMBL" id="DAC81124.1"/>
    </source>
</evidence>
<dbReference type="GO" id="GO:0043138">
    <property type="term" value="F:3'-5' DNA helicase activity"/>
    <property type="evidence" value="ECO:0007669"/>
    <property type="project" value="UniProtKB-EC"/>
</dbReference>